<organism evidence="2 3">
    <name type="scientific">Humibacter ginsenosidimutans</name>
    <dbReference type="NCBI Taxonomy" id="2599293"/>
    <lineage>
        <taxon>Bacteria</taxon>
        <taxon>Bacillati</taxon>
        <taxon>Actinomycetota</taxon>
        <taxon>Actinomycetes</taxon>
        <taxon>Micrococcales</taxon>
        <taxon>Microbacteriaceae</taxon>
        <taxon>Humibacter</taxon>
    </lineage>
</organism>
<evidence type="ECO:0000313" key="2">
    <source>
        <dbReference type="EMBL" id="QDZ16582.1"/>
    </source>
</evidence>
<dbReference type="Proteomes" id="UP000320216">
    <property type="component" value="Chromosome"/>
</dbReference>
<dbReference type="AlphaFoldDB" id="A0A5B8MAB4"/>
<proteinExistence type="predicted"/>
<dbReference type="InterPro" id="IPR018656">
    <property type="entry name" value="DUF2087"/>
</dbReference>
<dbReference type="Pfam" id="PF09860">
    <property type="entry name" value="DUF2087"/>
    <property type="match status" value="1"/>
</dbReference>
<sequence length="140" mass="15228">MGGVPAKKRERVLRSLRNAGLVANVENSGASVAAAPFAGILAASPVQKAEGVEKFLKDGRIDRYPMGAAERHALLLHVAEHAFRPGEELSEAQVNERLRVFTDDHVTARRYLVDVGILERTRSGTSYALSPQRAEPIVTE</sequence>
<name>A0A5B8MAB4_9MICO</name>
<gene>
    <name evidence="2" type="ORF">FPZ11_00365</name>
</gene>
<reference evidence="2 3" key="1">
    <citation type="submission" date="2019-07" db="EMBL/GenBank/DDBJ databases">
        <title>Full genome sequence of Humibacter sp. WJ7-1.</title>
        <authorList>
            <person name="Im W.-T."/>
        </authorList>
    </citation>
    <scope>NUCLEOTIDE SEQUENCE [LARGE SCALE GENOMIC DNA]</scope>
    <source>
        <strain evidence="2 3">WJ7-1</strain>
    </source>
</reference>
<dbReference type="KEGG" id="huw:FPZ11_00365"/>
<keyword evidence="3" id="KW-1185">Reference proteome</keyword>
<accession>A0A5B8MAB4</accession>
<evidence type="ECO:0000313" key="3">
    <source>
        <dbReference type="Proteomes" id="UP000320216"/>
    </source>
</evidence>
<dbReference type="EMBL" id="CP042305">
    <property type="protein sequence ID" value="QDZ16582.1"/>
    <property type="molecule type" value="Genomic_DNA"/>
</dbReference>
<dbReference type="OrthoDB" id="529288at2"/>
<evidence type="ECO:0000259" key="1">
    <source>
        <dbReference type="Pfam" id="PF09860"/>
    </source>
</evidence>
<protein>
    <submittedName>
        <fullName evidence="2">DUF2087 domain-containing protein</fullName>
    </submittedName>
</protein>
<feature type="domain" description="DUF2087" evidence="1">
    <location>
        <begin position="60"/>
        <end position="128"/>
    </location>
</feature>